<dbReference type="Pfam" id="PF00571">
    <property type="entry name" value="CBS"/>
    <property type="match status" value="4"/>
</dbReference>
<dbReference type="CDD" id="cd17777">
    <property type="entry name" value="CBS_arch_repeat1"/>
    <property type="match status" value="1"/>
</dbReference>
<feature type="domain" description="CBS" evidence="3">
    <location>
        <begin position="260"/>
        <end position="315"/>
    </location>
</feature>
<organism evidence="4 5">
    <name type="scientific">Pyrodictium delaneyi</name>
    <dbReference type="NCBI Taxonomy" id="1273541"/>
    <lineage>
        <taxon>Archaea</taxon>
        <taxon>Thermoproteota</taxon>
        <taxon>Thermoprotei</taxon>
        <taxon>Desulfurococcales</taxon>
        <taxon>Pyrodictiaceae</taxon>
        <taxon>Pyrodictium</taxon>
    </lineage>
</organism>
<dbReference type="EMBL" id="DQVR01000069">
    <property type="protein sequence ID" value="HIQ24051.1"/>
    <property type="molecule type" value="Genomic_DNA"/>
</dbReference>
<dbReference type="PANTHER" id="PTHR43080">
    <property type="entry name" value="CBS DOMAIN-CONTAINING PROTEIN CBSX3, MITOCHONDRIAL"/>
    <property type="match status" value="1"/>
</dbReference>
<protein>
    <submittedName>
        <fullName evidence="4">CBS domain-containing protein</fullName>
    </submittedName>
</protein>
<dbReference type="Gene3D" id="3.10.580.10">
    <property type="entry name" value="CBS-domain"/>
    <property type="match status" value="2"/>
</dbReference>
<dbReference type="InterPro" id="IPR046342">
    <property type="entry name" value="CBS_dom_sf"/>
</dbReference>
<evidence type="ECO:0000313" key="4">
    <source>
        <dbReference type="EMBL" id="HIQ24051.1"/>
    </source>
</evidence>
<dbReference type="InterPro" id="IPR051257">
    <property type="entry name" value="Diverse_CBS-Domain"/>
</dbReference>
<dbReference type="AlphaFoldDB" id="A0A832ZTA6"/>
<evidence type="ECO:0000313" key="5">
    <source>
        <dbReference type="Proteomes" id="UP000600071"/>
    </source>
</evidence>
<dbReference type="CDD" id="cd17778">
    <property type="entry name" value="CBS_arch_repeat2"/>
    <property type="match status" value="1"/>
</dbReference>
<feature type="domain" description="CBS" evidence="3">
    <location>
        <begin position="185"/>
        <end position="240"/>
    </location>
</feature>
<dbReference type="PROSITE" id="PS51371">
    <property type="entry name" value="CBS"/>
    <property type="match status" value="4"/>
</dbReference>
<dbReference type="PANTHER" id="PTHR43080:SF2">
    <property type="entry name" value="CBS DOMAIN-CONTAINING PROTEIN"/>
    <property type="match status" value="1"/>
</dbReference>
<feature type="domain" description="CBS" evidence="3">
    <location>
        <begin position="122"/>
        <end position="181"/>
    </location>
</feature>
<comment type="caution">
    <text evidence="4">The sequence shown here is derived from an EMBL/GenBank/DDBJ whole genome shotgun (WGS) entry which is preliminary data.</text>
</comment>
<feature type="domain" description="CBS" evidence="3">
    <location>
        <begin position="41"/>
        <end position="100"/>
    </location>
</feature>
<name>A0A832ZTA6_9CREN</name>
<dbReference type="SUPFAM" id="SSF54631">
    <property type="entry name" value="CBS-domain pair"/>
    <property type="match status" value="3"/>
</dbReference>
<evidence type="ECO:0000259" key="3">
    <source>
        <dbReference type="PROSITE" id="PS51371"/>
    </source>
</evidence>
<dbReference type="Proteomes" id="UP000600071">
    <property type="component" value="Unassembled WGS sequence"/>
</dbReference>
<evidence type="ECO:0000256" key="1">
    <source>
        <dbReference type="ARBA" id="ARBA00023122"/>
    </source>
</evidence>
<dbReference type="SMART" id="SM00116">
    <property type="entry name" value="CBS"/>
    <property type="match status" value="4"/>
</dbReference>
<proteinExistence type="predicted"/>
<dbReference type="InterPro" id="IPR000644">
    <property type="entry name" value="CBS_dom"/>
</dbReference>
<gene>
    <name evidence="4" type="ORF">EYH50_03285</name>
</gene>
<reference evidence="4" key="1">
    <citation type="journal article" date="2020" name="ISME J.">
        <title>Gammaproteobacteria mediating utilization of methyl-, sulfur- and petroleum organic compounds in deep ocean hydrothermal plumes.</title>
        <authorList>
            <person name="Zhou Z."/>
            <person name="Liu Y."/>
            <person name="Pan J."/>
            <person name="Cron B.R."/>
            <person name="Toner B.M."/>
            <person name="Anantharaman K."/>
            <person name="Breier J.A."/>
            <person name="Dick G.J."/>
            <person name="Li M."/>
        </authorList>
    </citation>
    <scope>NUCLEOTIDE SEQUENCE</scope>
    <source>
        <strain evidence="4">SZUA-1523</strain>
    </source>
</reference>
<accession>A0A832ZTA6</accession>
<keyword evidence="1 2" id="KW-0129">CBS domain</keyword>
<sequence>MRMAPAIPPRRPEGIRWLRSDGTPNFSDRIHRSEGDAKILAKRPVYTTTRTTTILGLAEDMSRYNVRAMPVVVPSQDKLEGIVTATDLVSYLGGGELYNIVVNRHKGNIYSALLKEHVSSIMNPNPVYVTVAEKLPKILEIMVTKNVGVVPVVFEDGTLWGIITEHDIVEHLAEKTVGRKVSEVMTSNVITIDASATIKEAAEMMIKYGVRRLPIIEDNAIWGMITAKDIVRFFGSHDVFRFTETDSMEEALKAPVKLVGLSGYVTIDSDADVGEAATLMKEKGVSSLLVVKDGRLVGIITERDVLYALATSPLS</sequence>
<evidence type="ECO:0000256" key="2">
    <source>
        <dbReference type="PROSITE-ProRule" id="PRU00703"/>
    </source>
</evidence>